<evidence type="ECO:0000313" key="2">
    <source>
        <dbReference type="EMBL" id="SVD37425.1"/>
    </source>
</evidence>
<feature type="transmembrane region" description="Helical" evidence="1">
    <location>
        <begin position="12"/>
        <end position="30"/>
    </location>
</feature>
<organism evidence="2">
    <name type="scientific">marine metagenome</name>
    <dbReference type="NCBI Taxonomy" id="408172"/>
    <lineage>
        <taxon>unclassified sequences</taxon>
        <taxon>metagenomes</taxon>
        <taxon>ecological metagenomes</taxon>
    </lineage>
</organism>
<dbReference type="EMBL" id="UINC01146600">
    <property type="protein sequence ID" value="SVD37425.1"/>
    <property type="molecule type" value="Genomic_DNA"/>
</dbReference>
<gene>
    <name evidence="2" type="ORF">METZ01_LOCUS390279</name>
</gene>
<dbReference type="AlphaFoldDB" id="A0A382UUH8"/>
<sequence>YALFVEGAAGSFLDFTSIPSFLVVIAFGGLTYMKKDKYKFHKLGFVLKNDLILGGWMGFIIGLILMLAATPEGLGNNWEGGLSAMMLTVLYGYMLGNLIEAFWPKKA</sequence>
<feature type="transmembrane region" description="Helical" evidence="1">
    <location>
        <begin position="51"/>
        <end position="70"/>
    </location>
</feature>
<reference evidence="2" key="1">
    <citation type="submission" date="2018-05" db="EMBL/GenBank/DDBJ databases">
        <authorList>
            <person name="Lanie J.A."/>
            <person name="Ng W.-L."/>
            <person name="Kazmierczak K.M."/>
            <person name="Andrzejewski T.M."/>
            <person name="Davidsen T.M."/>
            <person name="Wayne K.J."/>
            <person name="Tettelin H."/>
            <person name="Glass J.I."/>
            <person name="Rusch D."/>
            <person name="Podicherti R."/>
            <person name="Tsui H.-C.T."/>
            <person name="Winkler M.E."/>
        </authorList>
    </citation>
    <scope>NUCLEOTIDE SEQUENCE</scope>
</reference>
<protein>
    <submittedName>
        <fullName evidence="2">Uncharacterized protein</fullName>
    </submittedName>
</protein>
<keyword evidence="1" id="KW-0472">Membrane</keyword>
<name>A0A382UUH8_9ZZZZ</name>
<evidence type="ECO:0000256" key="1">
    <source>
        <dbReference type="SAM" id="Phobius"/>
    </source>
</evidence>
<proteinExistence type="predicted"/>
<feature type="non-terminal residue" evidence="2">
    <location>
        <position position="1"/>
    </location>
</feature>
<feature type="transmembrane region" description="Helical" evidence="1">
    <location>
        <begin position="82"/>
        <end position="103"/>
    </location>
</feature>
<accession>A0A382UUH8</accession>
<keyword evidence="1" id="KW-0812">Transmembrane</keyword>
<keyword evidence="1" id="KW-1133">Transmembrane helix</keyword>